<evidence type="ECO:0000256" key="3">
    <source>
        <dbReference type="ARBA" id="ARBA00022989"/>
    </source>
</evidence>
<feature type="domain" description="Receptor ligand binding region" evidence="7">
    <location>
        <begin position="363"/>
        <end position="689"/>
    </location>
</feature>
<protein>
    <recommendedName>
        <fullName evidence="7">Receptor ligand binding region domain-containing protein</fullName>
    </recommendedName>
</protein>
<name>A0AAU9J1B4_9CILI</name>
<evidence type="ECO:0000256" key="4">
    <source>
        <dbReference type="ARBA" id="ARBA00023136"/>
    </source>
</evidence>
<evidence type="ECO:0000256" key="2">
    <source>
        <dbReference type="ARBA" id="ARBA00022692"/>
    </source>
</evidence>
<feature type="transmembrane region" description="Helical" evidence="5">
    <location>
        <begin position="986"/>
        <end position="1007"/>
    </location>
</feature>
<comment type="subcellular location">
    <subcellularLocation>
        <location evidence="1">Membrane</location>
    </subcellularLocation>
</comment>
<dbReference type="AlphaFoldDB" id="A0AAU9J1B4"/>
<dbReference type="InterPro" id="IPR028082">
    <property type="entry name" value="Peripla_BP_I"/>
</dbReference>
<dbReference type="Pfam" id="PF01094">
    <property type="entry name" value="ANF_receptor"/>
    <property type="match status" value="1"/>
</dbReference>
<dbReference type="InterPro" id="IPR001828">
    <property type="entry name" value="ANF_lig-bd_rcpt"/>
</dbReference>
<gene>
    <name evidence="8" type="ORF">BSTOLATCC_MIC23373</name>
</gene>
<dbReference type="Gene3D" id="3.40.50.2300">
    <property type="match status" value="2"/>
</dbReference>
<dbReference type="InterPro" id="IPR051010">
    <property type="entry name" value="BCAA_transport"/>
</dbReference>
<evidence type="ECO:0000256" key="1">
    <source>
        <dbReference type="ARBA" id="ARBA00004370"/>
    </source>
</evidence>
<keyword evidence="2 5" id="KW-0812">Transmembrane</keyword>
<feature type="transmembrane region" description="Helical" evidence="5">
    <location>
        <begin position="1013"/>
        <end position="1031"/>
    </location>
</feature>
<feature type="transmembrane region" description="Helical" evidence="5">
    <location>
        <begin position="855"/>
        <end position="879"/>
    </location>
</feature>
<dbReference type="EMBL" id="CAJZBQ010000022">
    <property type="protein sequence ID" value="CAG9319164.1"/>
    <property type="molecule type" value="Genomic_DNA"/>
</dbReference>
<feature type="transmembrane region" description="Helical" evidence="5">
    <location>
        <begin position="1043"/>
        <end position="1066"/>
    </location>
</feature>
<feature type="transmembrane region" description="Helical" evidence="5">
    <location>
        <begin position="951"/>
        <end position="974"/>
    </location>
</feature>
<dbReference type="GO" id="GO:0016020">
    <property type="term" value="C:membrane"/>
    <property type="evidence" value="ECO:0007669"/>
    <property type="project" value="UniProtKB-SubCell"/>
</dbReference>
<keyword evidence="9" id="KW-1185">Reference proteome</keyword>
<dbReference type="PROSITE" id="PS51257">
    <property type="entry name" value="PROKAR_LIPOPROTEIN"/>
    <property type="match status" value="1"/>
</dbReference>
<sequence length="1143" mass="129623">MRLSLITVRFIFGILWLVACNAVEIIAVSPDDLEVSTELWNDSDFMTLSESFQFLVDFHICNYSSVDFCAQKYPSSLILLDFSTDFYIQYSLSRFCHDHQLIHLVYQSSFKYSDNFTYSTISSLSDQMKAFLSLMDHFNWTQGVVFNNKENYQIKEFFFNFSSSFSILTIESYEDIENLVNQTVTQLGATLYYILVSPIESIKLQNALKKQKLLISDNGILLNQDSAYGCSIDGSLITTESGMEFVSSSAEHYYQSIKNLLNLILQNPIETFSDLLYFLESEFPNHYNKAKYSIVNIQNGKRVVIGSIVDRKINFFGNLTFLGSTSTLPESKKKVLELSITAGTTNPGAVPSTTTKLAAMGAFIAQDEINAGNAILPNFQITMFNFDCGVSLFNSEFATACYKHDIGKIGLSHLTAFGSNVAIGQYQVFKNLSITVPSIGSTNGDGSLASSANYPLYVRLYTSLIYSKWSILLNALGWKKIVALYEYDTWGIGVYQALNSSMQSVGIDIINSENSRHIPGNLDRNGVKNYTSVLQTIIDTQVRLIVLMIQCPMCNYVIEAFYDMGLRRGDIVILAGSQDILASIATNDTYLYKRVELAMSMTRLSVPYWVGTIGEKAKNDISVKYSVATPNSFGCYYYDSFYLIAHAMDFMINRGYDYTDPYQLMLTIRNTKFTGCSGLISIGKGTNDRNFEYFYIEQTKVDGQGIPYIHLVGKLWPFGTQLISYVDTFLYPDETPIKPTDLRNANEKCPFPSKDVKTFVKGRMLVFGICFTVGLVTVIITFFIWKKWWNIPIEELRDKQEISFQDFIVGVTIAIEFVQFCNMGPDFSIVEPFLFSVSDLFSMNLESVLKLKNGVFWIIVDVVYGGIALWVILCLVVLYELDEKWKFLWIFRLLGWLGDILMPILGNLCFIPFVSICLDVFLCDQSIGDNFTDSFLSVDCYYFCWKDTHLIYAIFSFFALLAYEPFAVFCRPLWQEFQPILHVKTLPLYLMVKTIVQIIIIVLSKTLQRAQSVAHGVVYVILMAGYAIFIFKMKPYNYARFSWWQGLSITGVVWLSFLSAIGLGVGIQGLSIPLLCSWLMGWIILVFLGLYIQFKKFPSMLITKSTRDTSTLFRFAFTFGNKSKSSLHSINKGSSQHKTMPIG</sequence>
<evidence type="ECO:0000259" key="7">
    <source>
        <dbReference type="Pfam" id="PF01094"/>
    </source>
</evidence>
<dbReference type="PANTHER" id="PTHR30483:SF6">
    <property type="entry name" value="PERIPLASMIC BINDING PROTEIN OF ABC TRANSPORTER FOR NATURAL AMINO ACIDS"/>
    <property type="match status" value="1"/>
</dbReference>
<feature type="signal peptide" evidence="6">
    <location>
        <begin position="1"/>
        <end position="22"/>
    </location>
</feature>
<comment type="caution">
    <text evidence="8">The sequence shown here is derived from an EMBL/GenBank/DDBJ whole genome shotgun (WGS) entry which is preliminary data.</text>
</comment>
<feature type="transmembrane region" description="Helical" evidence="5">
    <location>
        <begin position="900"/>
        <end position="922"/>
    </location>
</feature>
<feature type="transmembrane region" description="Helical" evidence="5">
    <location>
        <begin position="806"/>
        <end position="825"/>
    </location>
</feature>
<evidence type="ECO:0000256" key="5">
    <source>
        <dbReference type="SAM" id="Phobius"/>
    </source>
</evidence>
<dbReference type="SUPFAM" id="SSF53822">
    <property type="entry name" value="Periplasmic binding protein-like I"/>
    <property type="match status" value="2"/>
</dbReference>
<dbReference type="Proteomes" id="UP001162131">
    <property type="component" value="Unassembled WGS sequence"/>
</dbReference>
<accession>A0AAU9J1B4</accession>
<proteinExistence type="predicted"/>
<organism evidence="8 9">
    <name type="scientific">Blepharisma stoltei</name>
    <dbReference type="NCBI Taxonomy" id="1481888"/>
    <lineage>
        <taxon>Eukaryota</taxon>
        <taxon>Sar</taxon>
        <taxon>Alveolata</taxon>
        <taxon>Ciliophora</taxon>
        <taxon>Postciliodesmatophora</taxon>
        <taxon>Heterotrichea</taxon>
        <taxon>Heterotrichida</taxon>
        <taxon>Blepharismidae</taxon>
        <taxon>Blepharisma</taxon>
    </lineage>
</organism>
<keyword evidence="3 5" id="KW-1133">Transmembrane helix</keyword>
<feature type="chain" id="PRO_5043628002" description="Receptor ligand binding region domain-containing protein" evidence="6">
    <location>
        <begin position="23"/>
        <end position="1143"/>
    </location>
</feature>
<evidence type="ECO:0000313" key="9">
    <source>
        <dbReference type="Proteomes" id="UP001162131"/>
    </source>
</evidence>
<dbReference type="PANTHER" id="PTHR30483">
    <property type="entry name" value="LEUCINE-SPECIFIC-BINDING PROTEIN"/>
    <property type="match status" value="1"/>
</dbReference>
<keyword evidence="4 5" id="KW-0472">Membrane</keyword>
<feature type="transmembrane region" description="Helical" evidence="5">
    <location>
        <begin position="1072"/>
        <end position="1092"/>
    </location>
</feature>
<reference evidence="8" key="1">
    <citation type="submission" date="2021-09" db="EMBL/GenBank/DDBJ databases">
        <authorList>
            <consortium name="AG Swart"/>
            <person name="Singh M."/>
            <person name="Singh A."/>
            <person name="Seah K."/>
            <person name="Emmerich C."/>
        </authorList>
    </citation>
    <scope>NUCLEOTIDE SEQUENCE</scope>
    <source>
        <strain evidence="8">ATCC30299</strain>
    </source>
</reference>
<evidence type="ECO:0000256" key="6">
    <source>
        <dbReference type="SAM" id="SignalP"/>
    </source>
</evidence>
<feature type="transmembrane region" description="Helical" evidence="5">
    <location>
        <begin position="764"/>
        <end position="785"/>
    </location>
</feature>
<evidence type="ECO:0000313" key="8">
    <source>
        <dbReference type="EMBL" id="CAG9319164.1"/>
    </source>
</evidence>
<keyword evidence="6" id="KW-0732">Signal</keyword>